<dbReference type="PANTHER" id="PTHR10183:SF379">
    <property type="entry name" value="CALPAIN-5"/>
    <property type="match status" value="1"/>
</dbReference>
<dbReference type="InterPro" id="IPR038765">
    <property type="entry name" value="Papain-like_cys_pep_sf"/>
</dbReference>
<feature type="active site" evidence="5">
    <location>
        <position position="1253"/>
    </location>
</feature>
<evidence type="ECO:0000256" key="6">
    <source>
        <dbReference type="PROSITE-ProRule" id="PRU00239"/>
    </source>
</evidence>
<keyword evidence="10" id="KW-1185">Reference proteome</keyword>
<dbReference type="EMBL" id="CH464491">
    <property type="protein sequence ID" value="EAN79093.1"/>
    <property type="molecule type" value="Genomic_DNA"/>
</dbReference>
<dbReference type="KEGG" id="tbr:Tb11.v4.0001"/>
<dbReference type="Gene3D" id="3.90.70.10">
    <property type="entry name" value="Cysteine proteinases"/>
    <property type="match status" value="1"/>
</dbReference>
<dbReference type="GO" id="GO:0006508">
    <property type="term" value="P:proteolysis"/>
    <property type="evidence" value="ECO:0007669"/>
    <property type="project" value="UniProtKB-KW"/>
</dbReference>
<dbReference type="InterPro" id="IPR001300">
    <property type="entry name" value="Peptidase_C2_calpain_cat"/>
</dbReference>
<comment type="caution">
    <text evidence="6">Lacks conserved residue(s) required for the propagation of feature annotation.</text>
</comment>
<accession>Q387D8</accession>
<dbReference type="InParanoid" id="Q387D8"/>
<keyword evidence="2" id="KW-0645">Protease</keyword>
<evidence type="ECO:0000256" key="5">
    <source>
        <dbReference type="PIRSR" id="PIRSR622684-1"/>
    </source>
</evidence>
<evidence type="ECO:0000313" key="10">
    <source>
        <dbReference type="Proteomes" id="UP000008524"/>
    </source>
</evidence>
<dbReference type="PROSITE" id="PS50203">
    <property type="entry name" value="CALPAIN_CAT"/>
    <property type="match status" value="1"/>
</dbReference>
<dbReference type="eggNOG" id="KOG0045">
    <property type="taxonomic scope" value="Eukaryota"/>
</dbReference>
<dbReference type="Gene3D" id="2.60.120.380">
    <property type="match status" value="1"/>
</dbReference>
<feature type="coiled-coil region" evidence="7">
    <location>
        <begin position="848"/>
        <end position="886"/>
    </location>
</feature>
<evidence type="ECO:0000256" key="2">
    <source>
        <dbReference type="ARBA" id="ARBA00022670"/>
    </source>
</evidence>
<reference evidence="9 10" key="2">
    <citation type="journal article" date="2005" name="Science">
        <title>The genome of the African trypanosome Trypanosoma brucei.</title>
        <authorList>
            <person name="Berriman M."/>
            <person name="Ghedin E."/>
            <person name="Hertz-Fowler C."/>
            <person name="Blandin G."/>
            <person name="Renauld H."/>
            <person name="Bartholomeu D.C."/>
            <person name="Lennard N.J."/>
            <person name="Caler E."/>
            <person name="Hamlin N.E."/>
            <person name="Haas B."/>
            <person name="Bohme U."/>
            <person name="Hannick L."/>
            <person name="Aslett M.A."/>
            <person name="Shallom J."/>
            <person name="Marcello L."/>
            <person name="Hou L."/>
            <person name="Wickstead B."/>
            <person name="Alsmark U.C."/>
            <person name="Arrowsmith C."/>
            <person name="Atkin R.J."/>
            <person name="Barron A.J."/>
            <person name="Bringaud F."/>
            <person name="Brooks K."/>
            <person name="Carrington M."/>
            <person name="Cherevach I."/>
            <person name="Chillingworth T.J."/>
            <person name="Churcher C."/>
            <person name="Clark L.N."/>
            <person name="Corton C.H."/>
            <person name="Cronin A."/>
            <person name="Davies R.M."/>
            <person name="Doggett J."/>
            <person name="Djikeng A."/>
            <person name="Feldblyum T."/>
            <person name="Field M.C."/>
            <person name="Fraser A."/>
            <person name="Goodhead I."/>
            <person name="Hance Z."/>
            <person name="Harper D."/>
            <person name="Harris B.R."/>
            <person name="Hauser H."/>
            <person name="Hostetler J."/>
            <person name="Ivens A."/>
            <person name="Jagels K."/>
            <person name="Johnson D."/>
            <person name="Johnson J."/>
            <person name="Jones K."/>
            <person name="Kerhornou A.X."/>
            <person name="Koo H."/>
            <person name="Larke N."/>
            <person name="Landfear S."/>
            <person name="Larkin C."/>
            <person name="Leech V."/>
            <person name="Line A."/>
            <person name="Lord A."/>
            <person name="Macleod A."/>
            <person name="Mooney P.J."/>
            <person name="Moule S."/>
            <person name="Martin D.M."/>
            <person name="Morgan G.W."/>
            <person name="Mungall K."/>
            <person name="Norbertczak H."/>
            <person name="Ormond D."/>
            <person name="Pai G."/>
            <person name="Peacock C.S."/>
            <person name="Peterson J."/>
            <person name="Quail M.A."/>
            <person name="Rabbinowitsch E."/>
            <person name="Rajandream M.A."/>
            <person name="Reitter C."/>
            <person name="Salzberg S.L."/>
            <person name="Sanders M."/>
            <person name="Schobel S."/>
            <person name="Sharp S."/>
            <person name="Simmonds M."/>
            <person name="Simpson A.J."/>
            <person name="Tallon L."/>
            <person name="Turner C.M."/>
            <person name="Tait A."/>
            <person name="Tivey A.R."/>
            <person name="Van Aken S."/>
            <person name="Walker D."/>
            <person name="Wanless D."/>
            <person name="Wang S."/>
            <person name="White B."/>
            <person name="White O."/>
            <person name="Whitehead S."/>
            <person name="Woodward J."/>
            <person name="Wortman J."/>
            <person name="Adams M.D."/>
            <person name="Embley T.M."/>
            <person name="Gull K."/>
            <person name="Ullu E."/>
            <person name="Barry J.D."/>
            <person name="Fairlamb A.H."/>
            <person name="Opperdoes F."/>
            <person name="Barrell B.G."/>
            <person name="Donelson J.E."/>
            <person name="Hall N."/>
            <person name="Fraser C.M."/>
            <person name="Melville S.E."/>
            <person name="El-Sayed N.M."/>
        </authorList>
    </citation>
    <scope>NUCLEOTIDE SEQUENCE [LARGE SCALE GENOMIC DNA]</scope>
    <source>
        <strain evidence="9 10">927/4 GUTat10.1</strain>
    </source>
</reference>
<comment type="similarity">
    <text evidence="1">Belongs to the peptidase C2 family.</text>
</comment>
<dbReference type="AlphaFoldDB" id="Q387D8"/>
<reference evidence="9 10" key="1">
    <citation type="journal article" date="2005" name="Science">
        <title>Comparative genomics of trypanosomatid parasitic protozoa.</title>
        <authorList>
            <person name="El-Sayed N.M."/>
            <person name="Myler P.J."/>
            <person name="Blandin G."/>
            <person name="Berriman M."/>
            <person name="Crabtree J."/>
            <person name="Aggarwal G."/>
            <person name="Caler E."/>
            <person name="Renauld H."/>
            <person name="Worthey E.A."/>
            <person name="Hertz-Fowler C."/>
            <person name="Ghedin E."/>
            <person name="Peacock C."/>
            <person name="Bartholomeu D.C."/>
            <person name="Haas B.J."/>
            <person name="Tran A.N."/>
            <person name="Wortman J.R."/>
            <person name="Alsmark U.C."/>
            <person name="Angiuoli S."/>
            <person name="Anupama A."/>
            <person name="Badger J."/>
            <person name="Bringaud F."/>
            <person name="Cadag E."/>
            <person name="Carlton J.M."/>
            <person name="Cerqueira G.C."/>
            <person name="Creasy T."/>
            <person name="Delcher A.L."/>
            <person name="Djikeng A."/>
            <person name="Embley T.M."/>
            <person name="Hauser C."/>
            <person name="Ivens A.C."/>
            <person name="Kummerfeld S.K."/>
            <person name="Pereira-Leal J.B."/>
            <person name="Nilsson D."/>
            <person name="Peterson J."/>
            <person name="Salzberg S.L."/>
            <person name="Shallom J."/>
            <person name="Silva J.C."/>
            <person name="Sundaram J."/>
            <person name="Westenberger S."/>
            <person name="White O."/>
            <person name="Melville S.E."/>
            <person name="Donelson J.E."/>
            <person name="Andersson B."/>
            <person name="Stuart K.D."/>
            <person name="Hall N."/>
        </authorList>
    </citation>
    <scope>NUCLEOTIDE SEQUENCE [LARGE SCALE GENOMIC DNA]</scope>
    <source>
        <strain evidence="9 10">927/4 GUTat10.1</strain>
    </source>
</reference>
<dbReference type="InterPro" id="IPR056040">
    <property type="entry name" value="DUF7623"/>
</dbReference>
<feature type="domain" description="Calpain catalytic" evidence="8">
    <location>
        <begin position="1036"/>
        <end position="1309"/>
    </location>
</feature>
<evidence type="ECO:0000256" key="4">
    <source>
        <dbReference type="ARBA" id="ARBA00022807"/>
    </source>
</evidence>
<dbReference type="RefSeq" id="XP_828205.1">
    <property type="nucleotide sequence ID" value="XM_823112.1"/>
</dbReference>
<dbReference type="GeneID" id="3665540"/>
<dbReference type="InterPro" id="IPR022684">
    <property type="entry name" value="Calpain_cysteine_protease"/>
</dbReference>
<evidence type="ECO:0000256" key="7">
    <source>
        <dbReference type="SAM" id="Coils"/>
    </source>
</evidence>
<organism evidence="9 10">
    <name type="scientific">Trypanosoma brucei brucei (strain 927/4 GUTat10.1)</name>
    <dbReference type="NCBI Taxonomy" id="185431"/>
    <lineage>
        <taxon>Eukaryota</taxon>
        <taxon>Discoba</taxon>
        <taxon>Euglenozoa</taxon>
        <taxon>Kinetoplastea</taxon>
        <taxon>Metakinetoplastina</taxon>
        <taxon>Trypanosomatida</taxon>
        <taxon>Trypanosomatidae</taxon>
        <taxon>Trypanosoma</taxon>
    </lineage>
</organism>
<dbReference type="InterPro" id="IPR036213">
    <property type="entry name" value="Calpain_III_sf"/>
</dbReference>
<dbReference type="SUPFAM" id="SSF54001">
    <property type="entry name" value="Cysteine proteinases"/>
    <property type="match status" value="1"/>
</dbReference>
<dbReference type="PANTHER" id="PTHR10183">
    <property type="entry name" value="CALPAIN"/>
    <property type="match status" value="1"/>
</dbReference>
<keyword evidence="3" id="KW-0378">Hydrolase</keyword>
<dbReference type="Pfam" id="PF00648">
    <property type="entry name" value="Peptidase_C2"/>
    <property type="match status" value="1"/>
</dbReference>
<gene>
    <name evidence="9" type="ORF">Tb11.v4.0001</name>
</gene>
<evidence type="ECO:0000256" key="3">
    <source>
        <dbReference type="ARBA" id="ARBA00022801"/>
    </source>
</evidence>
<evidence type="ECO:0000259" key="8">
    <source>
        <dbReference type="PROSITE" id="PS50203"/>
    </source>
</evidence>
<dbReference type="GO" id="GO:0005737">
    <property type="term" value="C:cytoplasm"/>
    <property type="evidence" value="ECO:0000314"/>
    <property type="project" value="GeneDB"/>
</dbReference>
<dbReference type="Pfam" id="PF24610">
    <property type="entry name" value="DUF7623"/>
    <property type="match status" value="12"/>
</dbReference>
<name>Q387D8_TRYB2</name>
<protein>
    <recommendedName>
        <fullName evidence="8">Calpain catalytic domain-containing protein</fullName>
    </recommendedName>
</protein>
<dbReference type="SUPFAM" id="SSF49758">
    <property type="entry name" value="Calpain large subunit, middle domain (domain III)"/>
    <property type="match status" value="1"/>
</dbReference>
<dbReference type="SMART" id="SM00230">
    <property type="entry name" value="CysPc"/>
    <property type="match status" value="1"/>
</dbReference>
<dbReference type="GO" id="GO:0005929">
    <property type="term" value="C:cilium"/>
    <property type="evidence" value="ECO:0000314"/>
    <property type="project" value="GeneDB"/>
</dbReference>
<dbReference type="FunFam" id="2.60.120.380:FF:000014">
    <property type="entry name" value="Putative calpain-like cysteine peptidase"/>
    <property type="match status" value="1"/>
</dbReference>
<dbReference type="OrthoDB" id="258624at2759"/>
<sequence>MNNTVGELALNLLRSDRDYLHLAPEGVPIEELPLEVDAKFCALEAERAMLKGENNPKNASMILSLEEKLNERARQLAQEQLLEDLKELSSFQHCVPLSLLSPHTDVQFAADVAEFRRLKKEGEQNTPAIQGVVGRLNARANELAEEYLRTDRASYLNPEQLGVPLDLLSLDTDSEFVSLEAERLKLLLDRDGYVSYINVLETRLNDRVRELCRLSLLDFPEFLLDVSNFGVPLEELCLFEDDGYRRHICSWYKLRRTPEVDNERISCEACIVEIVREKAKLYTEEILRSLPLVYRGIPLRDADLFRNDGFINSVKRFRRAVREKRDESEIVEAEDNMKNIAFDIIDGLILKERGSLDQEPEGISINNVPLDYDNAYLEMEAELHSLLKQQSMCEAASILQLRKAMNDRVHHLALIELAKMRTFLDPEIFGIPIKDLRLEGDMDFRNAEISRYKKLKNEANADVKDLEVLMTARALEVAKAFVARERAFLEPEPHGLLLEELLLDTHKVFTDLERERRVLLKEPGLCENTVKIKSLQDKMRAVVNELAVAYVAESRKFLDPAPEGVPLEELSLDSNELFIELEKRRFGLLREGKGDEGNLKDVEKSMQDCIRELAKGLLKENRAYLNQKPLGIPLDYLPLNNDKKLRELERKRRELLNTYDNDSPQVKSIEGVIIKRIDKIAARYLEGERSFLDPCPQTVPLRYLPLNADTNFCSLEQRRRELRRGGDTAEDDAMIKELEIRINDRAHELAKEVLHNGRLFLHPEILGVAVSDIPLSDHEPFVQLEEALRRIKVDNPINSFMEVDLREKLKQCARQVTEKMLDEERSFLDQNPLGIPLNSLMLNYDPKMQELERVRRKKLRDKVDANEEEREMVRRVNEMAEEELRRQRMYLPATPLGIPFQYLGLDSDGKFGQMENFLRTLKRDPLSKEKAIRDQENANRQYVFRTAAEYKRRERAYLNPEPNGVSLKRLSLDTDPKFQKLEQMRRMLMHSSDSNDAQIGHLEHLANEYVLQLALQQLGWQDAEFHDRNRHLADDWVRISELYPEGKYVPFEPTKANGCSVVSAPNDASYLAPFIAALSRCPDMLRQLCDTTSHPVNGPYSFIFFDPNSNPVRVDIDDRVPVDAKCEPKFTRVPHRSWYPLLLEKAYAKFVGGYAKLDQCTPHETLRDLTGRPVLHIPFDDRLADAANTGDFRSVKFWKGIKRNLAAGDVITCISNHESVDGLHSQCSYALLSVIETVHESNDVSDIVIKLHNCYYDSPTYDGPLCNDDDNWTDGLKRLCHYNPEEDALYIPVPVFLRNFSSMQRCHINCGDRLTAPGEWTGVSCGGNPKFTTFRNNPIYLVENKTSRPVTILAELRHHAPAYRDPDDVNHYHQSGLALLKAINTRMPVSPILTSVTHRFLHRGMMLDAREVCAQMELPPSTTCYLVPYTLGRENYGKFHISVYPGLAKVNLAPLRTAALFASPVVISMSLKTELRNGVKVEFVVSRACDAHVLLCQRRPKVIDVCKSDLLGDFSVNMAVYDENGILLMNTGEPRNAREVAVSFRVPQQGLYSAVIMALGVDRRGNHRGCPCHLTIFTSKKAKVRLLGTVPNFPRRATPRTSIRSQSAEIMTPVSLTPRDGPKTAGSFHLPYISGGQSTTDSPFVMGIK</sequence>
<evidence type="ECO:0000313" key="9">
    <source>
        <dbReference type="EMBL" id="EAN79093.1"/>
    </source>
</evidence>
<dbReference type="GO" id="GO:0004198">
    <property type="term" value="F:calcium-dependent cysteine-type endopeptidase activity"/>
    <property type="evidence" value="ECO:0007669"/>
    <property type="project" value="InterPro"/>
</dbReference>
<keyword evidence="7" id="KW-0175">Coiled coil</keyword>
<evidence type="ECO:0000256" key="1">
    <source>
        <dbReference type="ARBA" id="ARBA00007623"/>
    </source>
</evidence>
<proteinExistence type="inferred from homology"/>
<keyword evidence="4" id="KW-0788">Thiol protease</keyword>
<dbReference type="Proteomes" id="UP000008524">
    <property type="component" value="Chromosome 11"/>
</dbReference>
<dbReference type="PaxDb" id="5691-EAN79093"/>